<keyword evidence="5 6" id="KW-0472">Membrane</keyword>
<dbReference type="GO" id="GO:0005886">
    <property type="term" value="C:plasma membrane"/>
    <property type="evidence" value="ECO:0007669"/>
    <property type="project" value="UniProtKB-SubCell"/>
</dbReference>
<comment type="caution">
    <text evidence="7">The sequence shown here is derived from an EMBL/GenBank/DDBJ whole genome shotgun (WGS) entry which is preliminary data.</text>
</comment>
<name>A0A542ZF95_9MICO</name>
<evidence type="ECO:0000256" key="4">
    <source>
        <dbReference type="ARBA" id="ARBA00022989"/>
    </source>
</evidence>
<dbReference type="Pfam" id="PF09678">
    <property type="entry name" value="Caa3_CtaG"/>
    <property type="match status" value="1"/>
</dbReference>
<feature type="transmembrane region" description="Helical" evidence="6">
    <location>
        <begin position="82"/>
        <end position="103"/>
    </location>
</feature>
<keyword evidence="8" id="KW-1185">Reference proteome</keyword>
<dbReference type="EMBL" id="VFOQ01000001">
    <property type="protein sequence ID" value="TQL58981.1"/>
    <property type="molecule type" value="Genomic_DNA"/>
</dbReference>
<dbReference type="InterPro" id="IPR019108">
    <property type="entry name" value="Caa3_assmbl_CtaG-rel"/>
</dbReference>
<sequence>MKEVLDFLSRWDLALVPAVAVLAAATSYLWAVRRLAHRQPEPPWPRWRTSSFLTGLALLAFVVMGPVGAFDDELFWAHMVQHIAIMMLVAPLLLLGAPVLLALRTSGRATRRRLLVPALRSRPVRLLTNPVLTWVLFAGALIGTHFTPFYNYAVTHPVVHDYVEHPLYLGVALLYFYPLIGANPVPHGPSPLAKVASLVLMMGPEAMTGFFIYTARGVLYPAYAVSPRPFGLDALSDQQLGGGLMWCSGMVIGALWIAVAIQAWLRAEARKGRRIDRQIAAGLTGPAAS</sequence>
<keyword evidence="4 6" id="KW-1133">Transmembrane helix</keyword>
<evidence type="ECO:0000313" key="7">
    <source>
        <dbReference type="EMBL" id="TQL58981.1"/>
    </source>
</evidence>
<dbReference type="Proteomes" id="UP000319514">
    <property type="component" value="Unassembled WGS sequence"/>
</dbReference>
<evidence type="ECO:0000256" key="3">
    <source>
        <dbReference type="ARBA" id="ARBA00022692"/>
    </source>
</evidence>
<comment type="subcellular location">
    <subcellularLocation>
        <location evidence="1">Cell membrane</location>
        <topology evidence="1">Multi-pass membrane protein</topology>
    </subcellularLocation>
</comment>
<feature type="transmembrane region" description="Helical" evidence="6">
    <location>
        <begin position="198"/>
        <end position="223"/>
    </location>
</feature>
<protein>
    <submittedName>
        <fullName evidence="7">Putative copper resistance protein D</fullName>
    </submittedName>
</protein>
<evidence type="ECO:0000313" key="8">
    <source>
        <dbReference type="Proteomes" id="UP000319514"/>
    </source>
</evidence>
<evidence type="ECO:0000256" key="2">
    <source>
        <dbReference type="ARBA" id="ARBA00022475"/>
    </source>
</evidence>
<keyword evidence="2" id="KW-1003">Cell membrane</keyword>
<gene>
    <name evidence="7" type="ORF">FB474_0324</name>
</gene>
<accession>A0A542ZF95</accession>
<feature type="transmembrane region" description="Helical" evidence="6">
    <location>
        <begin position="124"/>
        <end position="147"/>
    </location>
</feature>
<evidence type="ECO:0000256" key="1">
    <source>
        <dbReference type="ARBA" id="ARBA00004651"/>
    </source>
</evidence>
<dbReference type="AlphaFoldDB" id="A0A542ZF95"/>
<dbReference type="RefSeq" id="WP_185745994.1">
    <property type="nucleotide sequence ID" value="NZ_BAAAKX010000003.1"/>
</dbReference>
<evidence type="ECO:0000256" key="5">
    <source>
        <dbReference type="ARBA" id="ARBA00023136"/>
    </source>
</evidence>
<feature type="transmembrane region" description="Helical" evidence="6">
    <location>
        <begin position="167"/>
        <end position="186"/>
    </location>
</feature>
<feature type="transmembrane region" description="Helical" evidence="6">
    <location>
        <begin position="243"/>
        <end position="265"/>
    </location>
</feature>
<organism evidence="7 8">
    <name type="scientific">Oryzihumus leptocrescens</name>
    <dbReference type="NCBI Taxonomy" id="297536"/>
    <lineage>
        <taxon>Bacteria</taxon>
        <taxon>Bacillati</taxon>
        <taxon>Actinomycetota</taxon>
        <taxon>Actinomycetes</taxon>
        <taxon>Micrococcales</taxon>
        <taxon>Intrasporangiaceae</taxon>
        <taxon>Oryzihumus</taxon>
    </lineage>
</organism>
<keyword evidence="3 6" id="KW-0812">Transmembrane</keyword>
<feature type="transmembrane region" description="Helical" evidence="6">
    <location>
        <begin position="13"/>
        <end position="31"/>
    </location>
</feature>
<reference evidence="7 8" key="1">
    <citation type="submission" date="2019-06" db="EMBL/GenBank/DDBJ databases">
        <title>Sequencing the genomes of 1000 actinobacteria strains.</title>
        <authorList>
            <person name="Klenk H.-P."/>
        </authorList>
    </citation>
    <scope>NUCLEOTIDE SEQUENCE [LARGE SCALE GENOMIC DNA]</scope>
    <source>
        <strain evidence="7 8">DSM 18082</strain>
    </source>
</reference>
<evidence type="ECO:0000256" key="6">
    <source>
        <dbReference type="SAM" id="Phobius"/>
    </source>
</evidence>
<proteinExistence type="predicted"/>
<feature type="transmembrane region" description="Helical" evidence="6">
    <location>
        <begin position="52"/>
        <end position="70"/>
    </location>
</feature>